<feature type="transmembrane region" description="Helical" evidence="10">
    <location>
        <begin position="365"/>
        <end position="390"/>
    </location>
</feature>
<comment type="pathway">
    <text evidence="2 10">Protein modification; protein glycosylation.</text>
</comment>
<keyword evidence="12" id="KW-1185">Reference proteome</keyword>
<gene>
    <name evidence="11" type="ORF">TTRE_0000618601</name>
</gene>
<evidence type="ECO:0000256" key="6">
    <source>
        <dbReference type="ARBA" id="ARBA00022692"/>
    </source>
</evidence>
<evidence type="ECO:0000256" key="2">
    <source>
        <dbReference type="ARBA" id="ARBA00004922"/>
    </source>
</evidence>
<dbReference type="AlphaFoldDB" id="A0A077ZBX5"/>
<keyword evidence="7 10" id="KW-0256">Endoplasmic reticulum</keyword>
<dbReference type="Pfam" id="PF03155">
    <property type="entry name" value="Alg6_Alg8"/>
    <property type="match status" value="1"/>
</dbReference>
<dbReference type="OrthoDB" id="4983at2759"/>
<dbReference type="Proteomes" id="UP000030665">
    <property type="component" value="Unassembled WGS sequence"/>
</dbReference>
<evidence type="ECO:0000313" key="12">
    <source>
        <dbReference type="Proteomes" id="UP000030665"/>
    </source>
</evidence>
<evidence type="ECO:0000256" key="8">
    <source>
        <dbReference type="ARBA" id="ARBA00022989"/>
    </source>
</evidence>
<evidence type="ECO:0000313" key="11">
    <source>
        <dbReference type="EMBL" id="CDW57886.1"/>
    </source>
</evidence>
<dbReference type="STRING" id="36087.A0A077ZBX5"/>
<feature type="transmembrane region" description="Helical" evidence="10">
    <location>
        <begin position="238"/>
        <end position="259"/>
    </location>
</feature>
<comment type="similarity">
    <text evidence="3 10">Belongs to the ALG6/ALG8 glucosyltransferase family.</text>
</comment>
<keyword evidence="8 10" id="KW-1133">Transmembrane helix</keyword>
<comment type="subcellular location">
    <subcellularLocation>
        <location evidence="1 10">Endoplasmic reticulum membrane</location>
        <topology evidence="1 10">Multi-pass membrane protein</topology>
    </subcellularLocation>
</comment>
<dbReference type="GO" id="GO:0005789">
    <property type="term" value="C:endoplasmic reticulum membrane"/>
    <property type="evidence" value="ECO:0007669"/>
    <property type="project" value="UniProtKB-SubCell"/>
</dbReference>
<keyword evidence="6 10" id="KW-0812">Transmembrane</keyword>
<evidence type="ECO:0000256" key="10">
    <source>
        <dbReference type="RuleBase" id="RU363110"/>
    </source>
</evidence>
<evidence type="ECO:0000256" key="7">
    <source>
        <dbReference type="ARBA" id="ARBA00022824"/>
    </source>
</evidence>
<proteinExistence type="inferred from homology"/>
<sequence>MPSRSVDQVVVDVKDVFVVAVVVSIAIRCNASLSPYSGENKPPMFGDYEAQRHWMEITINLPIDEWYVHSNSNDLMYWGLDYPPLTAYHSWMLGHGARIVNRTWVELEKSRGIESLDLKFFMRCTVLFSDMFLFLLPSILYVLSKPSLKSMKEKIVYYLLITLYPGYILVDFVHFQYNCVSLGLFMWAIVMFENDLDMVASFFFVCALCYKQMELYHAPAIFCYLLGKCCKLKARQGLWKFTCLSLVVLSTFCIIWWPFIREQKLTMAVLRRLFPVERGLYEDKVANLWCSLSVLVKLKRHFTTQGLLALCTLTTLLGIMPSCWHVFRNPSTTNLHLSLLSSSLSFFLCSYHVHEKSILLVATPALLCVEYCTLPCLIFLVASVFSLFHLSVKDNAVVSFFAMLILYSVFINDSFRMWTLDRRPKWGSVLYHTTNFVGIVVCAVSLLCNAPIGLPDLFSVTMSVFACAVFVFFELYITAYILNGNYHRKRE</sequence>
<feature type="transmembrane region" description="Helical" evidence="10">
    <location>
        <begin position="436"/>
        <end position="454"/>
    </location>
</feature>
<evidence type="ECO:0000256" key="1">
    <source>
        <dbReference type="ARBA" id="ARBA00004477"/>
    </source>
</evidence>
<feature type="transmembrane region" description="Helical" evidence="10">
    <location>
        <begin position="308"/>
        <end position="327"/>
    </location>
</feature>
<feature type="transmembrane region" description="Helical" evidence="10">
    <location>
        <begin position="460"/>
        <end position="482"/>
    </location>
</feature>
<name>A0A077ZBX5_TRITR</name>
<dbReference type="UniPathway" id="UPA00378"/>
<protein>
    <recommendedName>
        <fullName evidence="10">Alpha-1,3-glucosyltransferase</fullName>
        <ecNumber evidence="10">2.4.1.-</ecNumber>
    </recommendedName>
</protein>
<evidence type="ECO:0000256" key="3">
    <source>
        <dbReference type="ARBA" id="ARBA00008715"/>
    </source>
</evidence>
<feature type="transmembrane region" description="Helical" evidence="10">
    <location>
        <begin position="120"/>
        <end position="143"/>
    </location>
</feature>
<keyword evidence="5 10" id="KW-0808">Transferase</keyword>
<dbReference type="InterPro" id="IPR004856">
    <property type="entry name" value="Glyco_trans_ALG6/ALG8"/>
</dbReference>
<feature type="transmembrane region" description="Helical" evidence="10">
    <location>
        <begin position="185"/>
        <end position="210"/>
    </location>
</feature>
<reference evidence="11" key="1">
    <citation type="submission" date="2014-01" db="EMBL/GenBank/DDBJ databases">
        <authorList>
            <person name="Aslett M."/>
        </authorList>
    </citation>
    <scope>NUCLEOTIDE SEQUENCE</scope>
</reference>
<dbReference type="GO" id="GO:0042281">
    <property type="term" value="F:dolichyl pyrophosphate Man9GlcNAc2 alpha-1,3-glucosyltransferase activity"/>
    <property type="evidence" value="ECO:0007669"/>
    <property type="project" value="TreeGrafter"/>
</dbReference>
<evidence type="ECO:0000256" key="5">
    <source>
        <dbReference type="ARBA" id="ARBA00022679"/>
    </source>
</evidence>
<feature type="transmembrane region" description="Helical" evidence="10">
    <location>
        <begin position="396"/>
        <end position="415"/>
    </location>
</feature>
<dbReference type="EMBL" id="HG806230">
    <property type="protein sequence ID" value="CDW57886.1"/>
    <property type="molecule type" value="Genomic_DNA"/>
</dbReference>
<keyword evidence="9 10" id="KW-0472">Membrane</keyword>
<dbReference type="PANTHER" id="PTHR12413:SF1">
    <property type="entry name" value="DOLICHYL PYROPHOSPHATE MAN9GLCNAC2 ALPHA-1,3-GLUCOSYLTRANSFERASE"/>
    <property type="match status" value="1"/>
</dbReference>
<accession>A0A077ZBX5</accession>
<dbReference type="EC" id="2.4.1.-" evidence="10"/>
<dbReference type="PANTHER" id="PTHR12413">
    <property type="entry name" value="DOLICHYL GLYCOSYLTRANSFERASE"/>
    <property type="match status" value="1"/>
</dbReference>
<evidence type="ECO:0000256" key="9">
    <source>
        <dbReference type="ARBA" id="ARBA00023136"/>
    </source>
</evidence>
<feature type="transmembrane region" description="Helical" evidence="10">
    <location>
        <begin position="155"/>
        <end position="173"/>
    </location>
</feature>
<evidence type="ECO:0000256" key="4">
    <source>
        <dbReference type="ARBA" id="ARBA00022676"/>
    </source>
</evidence>
<reference evidence="11" key="2">
    <citation type="submission" date="2014-03" db="EMBL/GenBank/DDBJ databases">
        <title>The whipworm genome and dual-species transcriptomics of an intimate host-pathogen interaction.</title>
        <authorList>
            <person name="Foth B.J."/>
            <person name="Tsai I.J."/>
            <person name="Reid A.J."/>
            <person name="Bancroft A.J."/>
            <person name="Nichol S."/>
            <person name="Tracey A."/>
            <person name="Holroyd N."/>
            <person name="Cotton J.A."/>
            <person name="Stanley E.J."/>
            <person name="Zarowiecki M."/>
            <person name="Liu J.Z."/>
            <person name="Huckvale T."/>
            <person name="Cooper P.J."/>
            <person name="Grencis R.K."/>
            <person name="Berriman M."/>
        </authorList>
    </citation>
    <scope>NUCLEOTIDE SEQUENCE [LARGE SCALE GENOMIC DNA]</scope>
</reference>
<organism evidence="11 12">
    <name type="scientific">Trichuris trichiura</name>
    <name type="common">Whipworm</name>
    <name type="synonym">Trichocephalus trichiurus</name>
    <dbReference type="NCBI Taxonomy" id="36087"/>
    <lineage>
        <taxon>Eukaryota</taxon>
        <taxon>Metazoa</taxon>
        <taxon>Ecdysozoa</taxon>
        <taxon>Nematoda</taxon>
        <taxon>Enoplea</taxon>
        <taxon>Dorylaimia</taxon>
        <taxon>Trichinellida</taxon>
        <taxon>Trichuridae</taxon>
        <taxon>Trichuris</taxon>
    </lineage>
</organism>
<keyword evidence="4 10" id="KW-0328">Glycosyltransferase</keyword>